<evidence type="ECO:0000256" key="2">
    <source>
        <dbReference type="ARBA" id="ARBA00023125"/>
    </source>
</evidence>
<dbReference type="InterPro" id="IPR041664">
    <property type="entry name" value="AAA_16"/>
</dbReference>
<evidence type="ECO:0000259" key="4">
    <source>
        <dbReference type="PROSITE" id="PS51755"/>
    </source>
</evidence>
<dbReference type="SUPFAM" id="SSF46894">
    <property type="entry name" value="C-terminal effector domain of the bipartite response regulators"/>
    <property type="match status" value="1"/>
</dbReference>
<feature type="DNA-binding region" description="OmpR/PhoB-type" evidence="3">
    <location>
        <begin position="1"/>
        <end position="99"/>
    </location>
</feature>
<dbReference type="InterPro" id="IPR036388">
    <property type="entry name" value="WH-like_DNA-bd_sf"/>
</dbReference>
<dbReference type="SMART" id="SM01043">
    <property type="entry name" value="BTAD"/>
    <property type="match status" value="1"/>
</dbReference>
<dbReference type="GO" id="GO:0000160">
    <property type="term" value="P:phosphorelay signal transduction system"/>
    <property type="evidence" value="ECO:0007669"/>
    <property type="project" value="InterPro"/>
</dbReference>
<dbReference type="RefSeq" id="WP_075124921.1">
    <property type="nucleotide sequence ID" value="NZ_MSIE01000011.1"/>
</dbReference>
<proteinExistence type="inferred from homology"/>
<dbReference type="Pfam" id="PF25872">
    <property type="entry name" value="HTH_77"/>
    <property type="match status" value="1"/>
</dbReference>
<dbReference type="PANTHER" id="PTHR47691">
    <property type="entry name" value="REGULATOR-RELATED"/>
    <property type="match status" value="1"/>
</dbReference>
<sequence length="1052" mass="113144">MRISMLGPLEVRADDGAPVEITGARLRTLLILLALAPGRVVTTDRLIDGVWGEHPPAEATNALQALVSRLRRALPEPAVESHPAGYRLAVSPQDVDVQRFEELATSGNGDRGDLLRTALELWRGEALADVAGAAFAQAPRARLVELRLAALADRIEDDLLADRGDPVAELESLVAEHPLHERFAGLLMRALARVGRSGDALAVYARTRDALAEQLGADPSPELAELHLALLRGERSERPSRLTNLRASLTSFVGRDRDLARVSTMMGESRLVTLTGPGGSGKTRLATEVARALLEDVSEVWLVEFAPVGDGAELPQAVLSALGLRVDALLGTGGPVVGEPVERLAAALSTRSLLLVLDNCEHVVAAAAELVDRLLGECPGLRVLATSREPLGITGETLWPVDPLPLPPAGATGDEALGYPSMRLLADRARSARPDLATDEPTIASMVHICRALDGMPLAIELAAARLRTMSPGQLATRLHDRFRLLTGGSRMALPRHQTLRAVVDWSWELLDDQERVLLRRLAVFSGGATLEAAEQVCGDVEHPVGLEPDRVFDVLSALVDKSLVVLVDDRYRLLETIKAYSLERLAEAGERERTRRAHTAFFGRLVEAAEPHLWRAEQLVWIARLTADHDNLNAALRAAVAAGDSETALRFLGHVAGYWWLAGHKVEGGELAGEVLAMPADDVPHDVRAVAFGISALIAMDGLRDQSTAEAWFAEGVRNAERADRGHPLVRLILALQDVWHLYGRPGERPDLDRVSELVDDEDPWVRGTGRVMRAHAALNAGQSHAQAEADFRRALAAFREAGERWGMAFTLGSLADLMAWRGELSAAADQYREAIELVAALDASDDMVTFRLRLAALLLQLDRPAESAAVLEQAQHDADRVGLPESLAGVAQARAEFARWRGDLETASVEMARAAVVVTHPTVPPQFRAIVCAGRGFQAAALGRAEEAAAHHAEALDWAVRSNDAPVIAHTLVGIAETSLNRGEARHAARLLGASVAIRGVPDLSFVDGVRVEAATRAALGEEEFAEWVARGRSATIETVLELAGVTPAV</sequence>
<dbReference type="InterPro" id="IPR058852">
    <property type="entry name" value="HTH_77"/>
</dbReference>
<reference evidence="5 6" key="1">
    <citation type="submission" date="2016-12" db="EMBL/GenBank/DDBJ databases">
        <title>The draft genome sequence of Actinophytocola sp. 11-183.</title>
        <authorList>
            <person name="Wang W."/>
            <person name="Yuan L."/>
        </authorList>
    </citation>
    <scope>NUCLEOTIDE SEQUENCE [LARGE SCALE GENOMIC DNA]</scope>
    <source>
        <strain evidence="5 6">11-183</strain>
    </source>
</reference>
<dbReference type="AlphaFoldDB" id="A0A1Q8CUN2"/>
<dbReference type="InterPro" id="IPR027417">
    <property type="entry name" value="P-loop_NTPase"/>
</dbReference>
<dbReference type="SMART" id="SM00862">
    <property type="entry name" value="Trans_reg_C"/>
    <property type="match status" value="1"/>
</dbReference>
<dbReference type="PROSITE" id="PS51755">
    <property type="entry name" value="OMPR_PHOB"/>
    <property type="match status" value="1"/>
</dbReference>
<dbReference type="InterPro" id="IPR016032">
    <property type="entry name" value="Sig_transdc_resp-reg_C-effctor"/>
</dbReference>
<dbReference type="InterPro" id="IPR001867">
    <property type="entry name" value="OmpR/PhoB-type_DNA-bd"/>
</dbReference>
<dbReference type="GO" id="GO:0006355">
    <property type="term" value="P:regulation of DNA-templated transcription"/>
    <property type="evidence" value="ECO:0007669"/>
    <property type="project" value="InterPro"/>
</dbReference>
<dbReference type="STRING" id="1912961.BU204_07925"/>
<dbReference type="PANTHER" id="PTHR47691:SF3">
    <property type="entry name" value="HTH-TYPE TRANSCRIPTIONAL REGULATOR RV0890C-RELATED"/>
    <property type="match status" value="1"/>
</dbReference>
<dbReference type="GO" id="GO:0003677">
    <property type="term" value="F:DNA binding"/>
    <property type="evidence" value="ECO:0007669"/>
    <property type="project" value="UniProtKB-UniRule"/>
</dbReference>
<dbReference type="SUPFAM" id="SSF48452">
    <property type="entry name" value="TPR-like"/>
    <property type="match status" value="2"/>
</dbReference>
<protein>
    <recommendedName>
        <fullName evidence="4">OmpR/PhoB-type domain-containing protein</fullName>
    </recommendedName>
</protein>
<dbReference type="InterPro" id="IPR005158">
    <property type="entry name" value="BTAD"/>
</dbReference>
<dbReference type="Gene3D" id="1.10.10.10">
    <property type="entry name" value="Winged helix-like DNA-binding domain superfamily/Winged helix DNA-binding domain"/>
    <property type="match status" value="1"/>
</dbReference>
<dbReference type="EMBL" id="MSIE01000011">
    <property type="protein sequence ID" value="OLF18063.1"/>
    <property type="molecule type" value="Genomic_DNA"/>
</dbReference>
<dbReference type="PRINTS" id="PR00364">
    <property type="entry name" value="DISEASERSIST"/>
</dbReference>
<evidence type="ECO:0000256" key="3">
    <source>
        <dbReference type="PROSITE-ProRule" id="PRU01091"/>
    </source>
</evidence>
<organism evidence="5 6">
    <name type="scientific">Actinophytocola xanthii</name>
    <dbReference type="NCBI Taxonomy" id="1912961"/>
    <lineage>
        <taxon>Bacteria</taxon>
        <taxon>Bacillati</taxon>
        <taxon>Actinomycetota</taxon>
        <taxon>Actinomycetes</taxon>
        <taxon>Pseudonocardiales</taxon>
        <taxon>Pseudonocardiaceae</taxon>
    </lineage>
</organism>
<dbReference type="InterPro" id="IPR011990">
    <property type="entry name" value="TPR-like_helical_dom_sf"/>
</dbReference>
<comment type="similarity">
    <text evidence="1">Belongs to the AfsR/DnrI/RedD regulatory family.</text>
</comment>
<keyword evidence="2 3" id="KW-0238">DNA-binding</keyword>
<gene>
    <name evidence="5" type="ORF">BU204_07925</name>
</gene>
<dbReference type="Proteomes" id="UP000185596">
    <property type="component" value="Unassembled WGS sequence"/>
</dbReference>
<dbReference type="OrthoDB" id="9812579at2"/>
<accession>A0A1Q8CUN2</accession>
<feature type="domain" description="OmpR/PhoB-type" evidence="4">
    <location>
        <begin position="1"/>
        <end position="99"/>
    </location>
</feature>
<name>A0A1Q8CUN2_9PSEU</name>
<dbReference type="Gene3D" id="1.25.40.10">
    <property type="entry name" value="Tetratricopeptide repeat domain"/>
    <property type="match status" value="2"/>
</dbReference>
<evidence type="ECO:0000256" key="1">
    <source>
        <dbReference type="ARBA" id="ARBA00005820"/>
    </source>
</evidence>
<dbReference type="CDD" id="cd15831">
    <property type="entry name" value="BTAD"/>
    <property type="match status" value="1"/>
</dbReference>
<evidence type="ECO:0000313" key="5">
    <source>
        <dbReference type="EMBL" id="OLF18063.1"/>
    </source>
</evidence>
<dbReference type="Pfam" id="PF03704">
    <property type="entry name" value="BTAD"/>
    <property type="match status" value="1"/>
</dbReference>
<dbReference type="Pfam" id="PF00486">
    <property type="entry name" value="Trans_reg_C"/>
    <property type="match status" value="1"/>
</dbReference>
<evidence type="ECO:0000313" key="6">
    <source>
        <dbReference type="Proteomes" id="UP000185596"/>
    </source>
</evidence>
<dbReference type="Pfam" id="PF13191">
    <property type="entry name" value="AAA_16"/>
    <property type="match status" value="1"/>
</dbReference>
<keyword evidence="6" id="KW-1185">Reference proteome</keyword>
<dbReference type="SUPFAM" id="SSF52540">
    <property type="entry name" value="P-loop containing nucleoside triphosphate hydrolases"/>
    <property type="match status" value="1"/>
</dbReference>
<comment type="caution">
    <text evidence="5">The sequence shown here is derived from an EMBL/GenBank/DDBJ whole genome shotgun (WGS) entry which is preliminary data.</text>
</comment>